<dbReference type="FunCoup" id="A0A067MQU5">
    <property type="interactions" value="78"/>
</dbReference>
<dbReference type="GO" id="GO:0003887">
    <property type="term" value="F:DNA-directed DNA polymerase activity"/>
    <property type="evidence" value="ECO:0007669"/>
    <property type="project" value="TreeGrafter"/>
</dbReference>
<dbReference type="GO" id="GO:0043625">
    <property type="term" value="C:delta DNA polymerase complex"/>
    <property type="evidence" value="ECO:0007669"/>
    <property type="project" value="TreeGrafter"/>
</dbReference>
<dbReference type="InterPro" id="IPR007218">
    <property type="entry name" value="DNA_pol_delta_4"/>
</dbReference>
<dbReference type="AlphaFoldDB" id="A0A067MQU5"/>
<dbReference type="PANTHER" id="PTHR14303">
    <property type="entry name" value="DNA POLYMERASE DELTA SUBUNIT 4"/>
    <property type="match status" value="1"/>
</dbReference>
<accession>A0A067MQU5</accession>
<feature type="compositionally biased region" description="Polar residues" evidence="1">
    <location>
        <begin position="1"/>
        <end position="24"/>
    </location>
</feature>
<dbReference type="GO" id="GO:0006261">
    <property type="term" value="P:DNA-templated DNA replication"/>
    <property type="evidence" value="ECO:0007669"/>
    <property type="project" value="TreeGrafter"/>
</dbReference>
<dbReference type="Proteomes" id="UP000027195">
    <property type="component" value="Unassembled WGS sequence"/>
</dbReference>
<feature type="compositionally biased region" description="Basic residues" evidence="1">
    <location>
        <begin position="37"/>
        <end position="46"/>
    </location>
</feature>
<dbReference type="EMBL" id="KL198040">
    <property type="protein sequence ID" value="KDQ13951.1"/>
    <property type="molecule type" value="Genomic_DNA"/>
</dbReference>
<feature type="compositionally biased region" description="Basic and acidic residues" evidence="1">
    <location>
        <begin position="82"/>
        <end position="94"/>
    </location>
</feature>
<evidence type="ECO:0000256" key="1">
    <source>
        <dbReference type="SAM" id="MobiDB-lite"/>
    </source>
</evidence>
<sequence length="193" mass="21778">MSPTRAQKPNSKSPSSSLMQTTLGFTKAKPRIESGKKKAKTARVKRQVAIDSPEDSQAAYDDDRSERETSASPTPVPPAPVRDARRDKEIKKEELDVTDKAGQYRTYYKAVLERTGNLPLIHAENQNMIHHILRAFDLSYEYGPCIGVSRLDRWNRAKAIGMSPPEAVRQILMTKQGSEDTQFSMNIFNNHDM</sequence>
<dbReference type="PANTHER" id="PTHR14303:SF0">
    <property type="entry name" value="DNA POLYMERASE DELTA SUBUNIT 4"/>
    <property type="match status" value="1"/>
</dbReference>
<keyword evidence="3" id="KW-1185">Reference proteome</keyword>
<proteinExistence type="predicted"/>
<dbReference type="InParanoid" id="A0A067MQU5"/>
<gene>
    <name evidence="2" type="ORF">BOTBODRAFT_33071</name>
</gene>
<dbReference type="HOGENOM" id="CLU_077732_1_1_1"/>
<organism evidence="2 3">
    <name type="scientific">Botryobasidium botryosum (strain FD-172 SS1)</name>
    <dbReference type="NCBI Taxonomy" id="930990"/>
    <lineage>
        <taxon>Eukaryota</taxon>
        <taxon>Fungi</taxon>
        <taxon>Dikarya</taxon>
        <taxon>Basidiomycota</taxon>
        <taxon>Agaricomycotina</taxon>
        <taxon>Agaricomycetes</taxon>
        <taxon>Cantharellales</taxon>
        <taxon>Botryobasidiaceae</taxon>
        <taxon>Botryobasidium</taxon>
    </lineage>
</organism>
<dbReference type="OrthoDB" id="337486at2759"/>
<evidence type="ECO:0000313" key="2">
    <source>
        <dbReference type="EMBL" id="KDQ13951.1"/>
    </source>
</evidence>
<evidence type="ECO:0000313" key="3">
    <source>
        <dbReference type="Proteomes" id="UP000027195"/>
    </source>
</evidence>
<name>A0A067MQU5_BOTB1</name>
<feature type="region of interest" description="Disordered" evidence="1">
    <location>
        <begin position="1"/>
        <end position="94"/>
    </location>
</feature>
<reference evidence="3" key="1">
    <citation type="journal article" date="2014" name="Proc. Natl. Acad. Sci. U.S.A.">
        <title>Extensive sampling of basidiomycete genomes demonstrates inadequacy of the white-rot/brown-rot paradigm for wood decay fungi.</title>
        <authorList>
            <person name="Riley R."/>
            <person name="Salamov A.A."/>
            <person name="Brown D.W."/>
            <person name="Nagy L.G."/>
            <person name="Floudas D."/>
            <person name="Held B.W."/>
            <person name="Levasseur A."/>
            <person name="Lombard V."/>
            <person name="Morin E."/>
            <person name="Otillar R."/>
            <person name="Lindquist E.A."/>
            <person name="Sun H."/>
            <person name="LaButti K.M."/>
            <person name="Schmutz J."/>
            <person name="Jabbour D."/>
            <person name="Luo H."/>
            <person name="Baker S.E."/>
            <person name="Pisabarro A.G."/>
            <person name="Walton J.D."/>
            <person name="Blanchette R.A."/>
            <person name="Henrissat B."/>
            <person name="Martin F."/>
            <person name="Cullen D."/>
            <person name="Hibbett D.S."/>
            <person name="Grigoriev I.V."/>
        </authorList>
    </citation>
    <scope>NUCLEOTIDE SEQUENCE [LARGE SCALE GENOMIC DNA]</scope>
    <source>
        <strain evidence="3">FD-172 SS1</strain>
    </source>
</reference>
<dbReference type="GO" id="GO:0000731">
    <property type="term" value="P:DNA synthesis involved in DNA repair"/>
    <property type="evidence" value="ECO:0007669"/>
    <property type="project" value="InterPro"/>
</dbReference>
<dbReference type="Pfam" id="PF04081">
    <property type="entry name" value="DNA_pol_delta_4"/>
    <property type="match status" value="1"/>
</dbReference>
<evidence type="ECO:0008006" key="4">
    <source>
        <dbReference type="Google" id="ProtNLM"/>
    </source>
</evidence>
<dbReference type="STRING" id="930990.A0A067MQU5"/>
<protein>
    <recommendedName>
        <fullName evidence="4">DNA polymerase delta subunit 4</fullName>
    </recommendedName>
</protein>